<dbReference type="InterPro" id="IPR003822">
    <property type="entry name" value="PAH"/>
</dbReference>
<dbReference type="GO" id="GO:0005634">
    <property type="term" value="C:nucleus"/>
    <property type="evidence" value="ECO:0007669"/>
    <property type="project" value="UniProtKB-SubCell"/>
</dbReference>
<keyword evidence="2 3" id="KW-0539">Nucleus</keyword>
<evidence type="ECO:0000313" key="6">
    <source>
        <dbReference type="Proteomes" id="UP000699042"/>
    </source>
</evidence>
<dbReference type="EMBL" id="JAESDN010000018">
    <property type="protein sequence ID" value="KAG7040761.1"/>
    <property type="molecule type" value="Genomic_DNA"/>
</dbReference>
<evidence type="ECO:0000256" key="2">
    <source>
        <dbReference type="ARBA" id="ARBA00023242"/>
    </source>
</evidence>
<dbReference type="Proteomes" id="UP000699042">
    <property type="component" value="Unassembled WGS sequence"/>
</dbReference>
<comment type="subcellular location">
    <subcellularLocation>
        <location evidence="1 3">Nucleus</location>
    </subcellularLocation>
</comment>
<dbReference type="SUPFAM" id="SSF47762">
    <property type="entry name" value="PAH2 domain"/>
    <property type="match status" value="1"/>
</dbReference>
<dbReference type="OrthoDB" id="20872at2759"/>
<gene>
    <name evidence="5" type="ORF">JMJ77_009036</name>
</gene>
<keyword evidence="6" id="KW-1185">Reference proteome</keyword>
<dbReference type="Pfam" id="PF02671">
    <property type="entry name" value="PAH"/>
    <property type="match status" value="1"/>
</dbReference>
<sequence length="610" mass="67321">MNSLRDEGAVDTNYLIRLFLDTPAEATPHVGASLVARLAAGTMAVFQDIQKGPIDGVERDSESQSYLVSLGRSSDRLRLWSDGYGISSGASDDLFERSSRLRGATLEILSSIGLVLTERLVASTFGAGLLGKTQPPESFTAKVEQLRQLLQEAEDAVAKSESSTESSDYDDDDIKQITADLETDTRSLMELDTLFSEPILDIGHMKQSLPSSLHKWEPHESYKHIITNRFPKADDGLITSLGKANYERFLRGQEQRNISSRTPLEPVMLQEIENSDAASSKFNDSGIGSSLPSSYAETIMSYHGGEGISIRLPSLPKSAKNGSVFLCIACGLPTLIQSDLAWKRHLFNDLQPWQCLEPSCGHKEIFSTREDWASHLALEHFGPEWKEAECPLCRNDTGSGKITILKHLGGHLEEISLAALPSKSDTETETHASDLSQMPPITEYDGTISDIDESNDLAPEIGVADLSHMEQIRQGKKEPVTFDEAMGFVDKVKRQKPEVYKDFLHLLREYQEDGLPIREVYSRATGIFSADPELVEGFKKFLPESAELRTVGKPGFIINHPILSTSVPSGVMANPTGHLTNEDARELSEGLAILEARQERLHRALEELGR</sequence>
<evidence type="ECO:0000256" key="3">
    <source>
        <dbReference type="PROSITE-ProRule" id="PRU00810"/>
    </source>
</evidence>
<evidence type="ECO:0000256" key="4">
    <source>
        <dbReference type="SAM" id="MobiDB-lite"/>
    </source>
</evidence>
<protein>
    <submittedName>
        <fullName evidence="5">Ankyrin repeat protein</fullName>
    </submittedName>
</protein>
<dbReference type="PANTHER" id="PTHR35391">
    <property type="entry name" value="C2H2-TYPE DOMAIN-CONTAINING PROTEIN-RELATED"/>
    <property type="match status" value="1"/>
</dbReference>
<dbReference type="PANTHER" id="PTHR35391:SF5">
    <property type="entry name" value="DUF6590 DOMAIN-CONTAINING PROTEIN"/>
    <property type="match status" value="1"/>
</dbReference>
<organism evidence="5 6">
    <name type="scientific">Colletotrichum scovillei</name>
    <dbReference type="NCBI Taxonomy" id="1209932"/>
    <lineage>
        <taxon>Eukaryota</taxon>
        <taxon>Fungi</taxon>
        <taxon>Dikarya</taxon>
        <taxon>Ascomycota</taxon>
        <taxon>Pezizomycotina</taxon>
        <taxon>Sordariomycetes</taxon>
        <taxon>Hypocreomycetidae</taxon>
        <taxon>Glomerellales</taxon>
        <taxon>Glomerellaceae</taxon>
        <taxon>Colletotrichum</taxon>
        <taxon>Colletotrichum acutatum species complex</taxon>
    </lineage>
</organism>
<reference evidence="5" key="1">
    <citation type="submission" date="2021-05" db="EMBL/GenBank/DDBJ databases">
        <title>Comparative genomics of three Colletotrichum scovillei strains and genetic complementation revealed genes involved fungal growth and virulence on chili pepper.</title>
        <authorList>
            <person name="Hsieh D.-K."/>
            <person name="Chuang S.-C."/>
            <person name="Chen C.-Y."/>
            <person name="Chao Y.-T."/>
            <person name="Lu M.-Y.J."/>
            <person name="Lee M.-H."/>
            <person name="Shih M.-C."/>
        </authorList>
    </citation>
    <scope>NUCLEOTIDE SEQUENCE</scope>
    <source>
        <strain evidence="5">Coll-153</strain>
    </source>
</reference>
<dbReference type="Gene3D" id="1.20.1160.11">
    <property type="entry name" value="Paired amphipathic helix"/>
    <property type="match status" value="1"/>
</dbReference>
<proteinExistence type="predicted"/>
<evidence type="ECO:0000313" key="5">
    <source>
        <dbReference type="EMBL" id="KAG7040761.1"/>
    </source>
</evidence>
<dbReference type="PROSITE" id="PS51477">
    <property type="entry name" value="PAH"/>
    <property type="match status" value="1"/>
</dbReference>
<dbReference type="AlphaFoldDB" id="A0A9P7QV12"/>
<feature type="region of interest" description="Disordered" evidence="4">
    <location>
        <begin position="422"/>
        <end position="441"/>
    </location>
</feature>
<name>A0A9P7QV12_9PEZI</name>
<dbReference type="InterPro" id="IPR036600">
    <property type="entry name" value="PAH_sf"/>
</dbReference>
<dbReference type="GO" id="GO:0006355">
    <property type="term" value="P:regulation of DNA-templated transcription"/>
    <property type="evidence" value="ECO:0007669"/>
    <property type="project" value="InterPro"/>
</dbReference>
<comment type="caution">
    <text evidence="5">The sequence shown here is derived from an EMBL/GenBank/DDBJ whole genome shotgun (WGS) entry which is preliminary data.</text>
</comment>
<accession>A0A9P7QV12</accession>
<evidence type="ECO:0000256" key="1">
    <source>
        <dbReference type="ARBA" id="ARBA00004123"/>
    </source>
</evidence>